<evidence type="ECO:0000256" key="4">
    <source>
        <dbReference type="RuleBase" id="RU003815"/>
    </source>
</evidence>
<dbReference type="SUPFAM" id="SSF54211">
    <property type="entry name" value="Ribosomal protein S5 domain 2-like"/>
    <property type="match status" value="1"/>
</dbReference>
<dbReference type="PANTHER" id="PTHR21569">
    <property type="entry name" value="RIBOSOMAL PROTEIN S9"/>
    <property type="match status" value="1"/>
</dbReference>
<dbReference type="EMBL" id="LCNV01000002">
    <property type="protein sequence ID" value="KKU65006.1"/>
    <property type="molecule type" value="Genomic_DNA"/>
</dbReference>
<name>A0A0G1S6I2_9BACT</name>
<dbReference type="InterPro" id="IPR020568">
    <property type="entry name" value="Ribosomal_Su5_D2-typ_SF"/>
</dbReference>
<dbReference type="NCBIfam" id="NF001099">
    <property type="entry name" value="PRK00132.1"/>
    <property type="match status" value="1"/>
</dbReference>
<evidence type="ECO:0000256" key="5">
    <source>
        <dbReference type="RuleBase" id="RU003816"/>
    </source>
</evidence>
<dbReference type="InterPro" id="IPR020574">
    <property type="entry name" value="Ribosomal_uS9_CS"/>
</dbReference>
<evidence type="ECO:0000256" key="6">
    <source>
        <dbReference type="SAM" id="MobiDB-lite"/>
    </source>
</evidence>
<dbReference type="GO" id="GO:0003723">
    <property type="term" value="F:RNA binding"/>
    <property type="evidence" value="ECO:0007669"/>
    <property type="project" value="TreeGrafter"/>
</dbReference>
<evidence type="ECO:0000256" key="3">
    <source>
        <dbReference type="ARBA" id="ARBA00023274"/>
    </source>
</evidence>
<accession>A0A0G1S6I2</accession>
<dbReference type="InterPro" id="IPR023035">
    <property type="entry name" value="Ribosomal_uS9_bac/plastid"/>
</dbReference>
<evidence type="ECO:0000256" key="2">
    <source>
        <dbReference type="ARBA" id="ARBA00022980"/>
    </source>
</evidence>
<dbReference type="PANTHER" id="PTHR21569:SF1">
    <property type="entry name" value="SMALL RIBOSOMAL SUBUNIT PROTEIN US9M"/>
    <property type="match status" value="1"/>
</dbReference>
<dbReference type="InterPro" id="IPR000754">
    <property type="entry name" value="Ribosomal_uS9"/>
</dbReference>
<keyword evidence="3 4" id="KW-0687">Ribonucleoprotein</keyword>
<dbReference type="GO" id="GO:0022627">
    <property type="term" value="C:cytosolic small ribosomal subunit"/>
    <property type="evidence" value="ECO:0007669"/>
    <property type="project" value="TreeGrafter"/>
</dbReference>
<proteinExistence type="inferred from homology"/>
<organism evidence="7 8">
    <name type="scientific">Candidatus Amesbacteria bacterium GW2011_GWA1_47_16</name>
    <dbReference type="NCBI Taxonomy" id="1618353"/>
    <lineage>
        <taxon>Bacteria</taxon>
        <taxon>Candidatus Amesiibacteriota</taxon>
    </lineage>
</organism>
<dbReference type="GO" id="GO:0003735">
    <property type="term" value="F:structural constituent of ribosome"/>
    <property type="evidence" value="ECO:0007669"/>
    <property type="project" value="InterPro"/>
</dbReference>
<sequence>MSESKPKIISKGIGRRKSAIASVRLVSGDGRLLVNDKPATEYFPGLLAQGKYEKPFSVLSLKKYSATVKVHGGGPAGQLDAVVLGLSRALSEIKPDFKTALRQAGLLTRDPRERQRRMVGMGGKSRRKKQSPKR</sequence>
<comment type="similarity">
    <text evidence="1 4">Belongs to the universal ribosomal protein uS9 family.</text>
</comment>
<protein>
    <recommendedName>
        <fullName evidence="5">30S ribosomal protein S9</fullName>
    </recommendedName>
</protein>
<dbReference type="Gene3D" id="3.30.230.10">
    <property type="match status" value="1"/>
</dbReference>
<gene>
    <name evidence="7" type="ORF">UX87_C0002G0028</name>
</gene>
<dbReference type="InterPro" id="IPR014721">
    <property type="entry name" value="Ribsml_uS5_D2-typ_fold_subgr"/>
</dbReference>
<feature type="compositionally biased region" description="Basic residues" evidence="6">
    <location>
        <begin position="124"/>
        <end position="134"/>
    </location>
</feature>
<dbReference type="GO" id="GO:0006412">
    <property type="term" value="P:translation"/>
    <property type="evidence" value="ECO:0007669"/>
    <property type="project" value="InterPro"/>
</dbReference>
<comment type="caution">
    <text evidence="7">The sequence shown here is derived from an EMBL/GenBank/DDBJ whole genome shotgun (WGS) entry which is preliminary data.</text>
</comment>
<evidence type="ECO:0000313" key="8">
    <source>
        <dbReference type="Proteomes" id="UP000034364"/>
    </source>
</evidence>
<evidence type="ECO:0000256" key="1">
    <source>
        <dbReference type="ARBA" id="ARBA00005251"/>
    </source>
</evidence>
<feature type="region of interest" description="Disordered" evidence="6">
    <location>
        <begin position="106"/>
        <end position="134"/>
    </location>
</feature>
<dbReference type="PROSITE" id="PS00360">
    <property type="entry name" value="RIBOSOMAL_S9"/>
    <property type="match status" value="1"/>
</dbReference>
<dbReference type="AlphaFoldDB" id="A0A0G1S6I2"/>
<dbReference type="Pfam" id="PF00380">
    <property type="entry name" value="Ribosomal_S9"/>
    <property type="match status" value="1"/>
</dbReference>
<dbReference type="Proteomes" id="UP000034364">
    <property type="component" value="Unassembled WGS sequence"/>
</dbReference>
<reference evidence="7 8" key="1">
    <citation type="journal article" date="2015" name="Nature">
        <title>rRNA introns, odd ribosomes, and small enigmatic genomes across a large radiation of phyla.</title>
        <authorList>
            <person name="Brown C.T."/>
            <person name="Hug L.A."/>
            <person name="Thomas B.C."/>
            <person name="Sharon I."/>
            <person name="Castelle C.J."/>
            <person name="Singh A."/>
            <person name="Wilkins M.J."/>
            <person name="Williams K.H."/>
            <person name="Banfield J.F."/>
        </authorList>
    </citation>
    <scope>NUCLEOTIDE SEQUENCE [LARGE SCALE GENOMIC DNA]</scope>
</reference>
<keyword evidence="2 4" id="KW-0689">Ribosomal protein</keyword>
<evidence type="ECO:0000313" key="7">
    <source>
        <dbReference type="EMBL" id="KKU65006.1"/>
    </source>
</evidence>